<keyword evidence="2" id="KW-1003">Cell membrane</keyword>
<gene>
    <name evidence="9" type="ORF">ERS852420_00999</name>
</gene>
<evidence type="ECO:0000256" key="5">
    <source>
        <dbReference type="ARBA" id="ARBA00023136"/>
    </source>
</evidence>
<evidence type="ECO:0000256" key="1">
    <source>
        <dbReference type="ARBA" id="ARBA00004651"/>
    </source>
</evidence>
<feature type="transmembrane region" description="Helical" evidence="7">
    <location>
        <begin position="170"/>
        <end position="191"/>
    </location>
</feature>
<comment type="subcellular location">
    <subcellularLocation>
        <location evidence="1">Cell membrane</location>
        <topology evidence="1">Multi-pass membrane protein</topology>
    </subcellularLocation>
</comment>
<name>A0A173S179_9FIRM</name>
<proteinExistence type="inferred from homology"/>
<dbReference type="PANTHER" id="PTHR34390:SF2">
    <property type="entry name" value="SUCCINATE TRANSPORTER SUBUNIT YJJP-RELATED"/>
    <property type="match status" value="1"/>
</dbReference>
<feature type="transmembrane region" description="Helical" evidence="7">
    <location>
        <begin position="229"/>
        <end position="251"/>
    </location>
</feature>
<dbReference type="Pfam" id="PF06738">
    <property type="entry name" value="ThrE"/>
    <property type="match status" value="1"/>
</dbReference>
<sequence>MDNTKEILTLAVEIGDAMLRCGAEIYRVEDSVIRILEAFGLDDFDAYVLSNGIFASANESREDACSVVRYVPLSATHLGKLAALNQLTRDICNHKCSISEASERLEQCKNIPVYANAVQLLACGIGCAAFTFMFGGHLSEALYAFFVGLIEQLALFVCRKRKVSRFLTNVYVSLLISLLSLPAAAGVIPVLHDKVVIGAIMPLVPGIALTTSIRDFYNGDYLSGTIHLIDALLTALCIAVGIALPILLLRYGGNLPV</sequence>
<dbReference type="PANTHER" id="PTHR34390">
    <property type="entry name" value="UPF0442 PROTEIN YJJB-RELATED"/>
    <property type="match status" value="1"/>
</dbReference>
<evidence type="ECO:0000256" key="7">
    <source>
        <dbReference type="SAM" id="Phobius"/>
    </source>
</evidence>
<dbReference type="GO" id="GO:0005886">
    <property type="term" value="C:plasma membrane"/>
    <property type="evidence" value="ECO:0007669"/>
    <property type="project" value="UniProtKB-SubCell"/>
</dbReference>
<keyword evidence="4 7" id="KW-1133">Transmembrane helix</keyword>
<evidence type="ECO:0000259" key="8">
    <source>
        <dbReference type="Pfam" id="PF06738"/>
    </source>
</evidence>
<evidence type="ECO:0000256" key="6">
    <source>
        <dbReference type="ARBA" id="ARBA00034125"/>
    </source>
</evidence>
<evidence type="ECO:0000313" key="9">
    <source>
        <dbReference type="EMBL" id="CUM83645.1"/>
    </source>
</evidence>
<evidence type="ECO:0000256" key="3">
    <source>
        <dbReference type="ARBA" id="ARBA00022692"/>
    </source>
</evidence>
<accession>A0A173S179</accession>
<evidence type="ECO:0000256" key="4">
    <source>
        <dbReference type="ARBA" id="ARBA00022989"/>
    </source>
</evidence>
<evidence type="ECO:0000256" key="2">
    <source>
        <dbReference type="ARBA" id="ARBA00022475"/>
    </source>
</evidence>
<dbReference type="EMBL" id="CYXV01000003">
    <property type="protein sequence ID" value="CUM83645.1"/>
    <property type="molecule type" value="Genomic_DNA"/>
</dbReference>
<reference evidence="9 10" key="1">
    <citation type="submission" date="2015-09" db="EMBL/GenBank/DDBJ databases">
        <authorList>
            <consortium name="Pathogen Informatics"/>
        </authorList>
    </citation>
    <scope>NUCLEOTIDE SEQUENCE [LARGE SCALE GENOMIC DNA]</scope>
    <source>
        <strain evidence="9 10">2789STDY5608863</strain>
    </source>
</reference>
<dbReference type="RefSeq" id="WP_055261728.1">
    <property type="nucleotide sequence ID" value="NZ_CYXV01000003.1"/>
</dbReference>
<dbReference type="InterPro" id="IPR010619">
    <property type="entry name" value="ThrE-like_N"/>
</dbReference>
<comment type="similarity">
    <text evidence="6">Belongs to the ThrE exporter (TC 2.A.79) family.</text>
</comment>
<dbReference type="AlphaFoldDB" id="A0A173S179"/>
<feature type="transmembrane region" description="Helical" evidence="7">
    <location>
        <begin position="197"/>
        <end position="217"/>
    </location>
</feature>
<keyword evidence="3 7" id="KW-0812">Transmembrane</keyword>
<feature type="transmembrane region" description="Helical" evidence="7">
    <location>
        <begin position="113"/>
        <end position="135"/>
    </location>
</feature>
<evidence type="ECO:0000313" key="10">
    <source>
        <dbReference type="Proteomes" id="UP000095495"/>
    </source>
</evidence>
<dbReference type="Proteomes" id="UP000095495">
    <property type="component" value="Unassembled WGS sequence"/>
</dbReference>
<feature type="domain" description="Threonine/serine exporter-like N-terminal" evidence="8">
    <location>
        <begin position="10"/>
        <end position="244"/>
    </location>
</feature>
<protein>
    <submittedName>
        <fullName evidence="9">Uncharacterized conserved protein</fullName>
    </submittedName>
</protein>
<organism evidence="9 10">
    <name type="scientific">Roseburia faecis</name>
    <dbReference type="NCBI Taxonomy" id="301302"/>
    <lineage>
        <taxon>Bacteria</taxon>
        <taxon>Bacillati</taxon>
        <taxon>Bacillota</taxon>
        <taxon>Clostridia</taxon>
        <taxon>Lachnospirales</taxon>
        <taxon>Lachnospiraceae</taxon>
        <taxon>Roseburia</taxon>
    </lineage>
</organism>
<dbReference type="InterPro" id="IPR050539">
    <property type="entry name" value="ThrE_Dicarb/AminoAcid_Exp"/>
</dbReference>
<dbReference type="GO" id="GO:0022857">
    <property type="term" value="F:transmembrane transporter activity"/>
    <property type="evidence" value="ECO:0007669"/>
    <property type="project" value="InterPro"/>
</dbReference>
<feature type="transmembrane region" description="Helical" evidence="7">
    <location>
        <begin position="141"/>
        <end position="158"/>
    </location>
</feature>
<keyword evidence="5 7" id="KW-0472">Membrane</keyword>
<dbReference type="GO" id="GO:0015744">
    <property type="term" value="P:succinate transport"/>
    <property type="evidence" value="ECO:0007669"/>
    <property type="project" value="TreeGrafter"/>
</dbReference>